<dbReference type="SUPFAM" id="SSF52402">
    <property type="entry name" value="Adenine nucleotide alpha hydrolases-like"/>
    <property type="match status" value="1"/>
</dbReference>
<evidence type="ECO:0000256" key="3">
    <source>
        <dbReference type="ARBA" id="ARBA00018426"/>
    </source>
</evidence>
<evidence type="ECO:0000313" key="11">
    <source>
        <dbReference type="EMBL" id="CAI2360973.1"/>
    </source>
</evidence>
<dbReference type="AlphaFoldDB" id="A0AAD1X2U0"/>
<dbReference type="GO" id="GO:0005524">
    <property type="term" value="F:ATP binding"/>
    <property type="evidence" value="ECO:0007669"/>
    <property type="project" value="UniProtKB-KW"/>
</dbReference>
<dbReference type="PANTHER" id="PTHR12196">
    <property type="entry name" value="DOMAIN OF UNKNOWN FUNCTION 71 DUF71 -CONTAINING PROTEIN"/>
    <property type="match status" value="1"/>
</dbReference>
<keyword evidence="5" id="KW-0547">Nucleotide-binding</keyword>
<dbReference type="Gene3D" id="3.90.1490.10">
    <property type="entry name" value="putative n-type atp pyrophosphatase, domain 2"/>
    <property type="match status" value="1"/>
</dbReference>
<dbReference type="InterPro" id="IPR035959">
    <property type="entry name" value="RutC-like_sf"/>
</dbReference>
<dbReference type="InterPro" id="IPR030662">
    <property type="entry name" value="DPH6/MJ0570"/>
</dbReference>
<dbReference type="FunFam" id="3.90.1490.10:FF:000001">
    <property type="entry name" value="Diphthine--ammonia ligase"/>
    <property type="match status" value="1"/>
</dbReference>
<dbReference type="PANTHER" id="PTHR12196:SF2">
    <property type="entry name" value="DIPHTHINE--AMMONIA LIGASE"/>
    <property type="match status" value="1"/>
</dbReference>
<dbReference type="EC" id="6.3.1.14" evidence="2"/>
<dbReference type="EMBL" id="CAMPGE010002172">
    <property type="protein sequence ID" value="CAI2360973.1"/>
    <property type="molecule type" value="Genomic_DNA"/>
</dbReference>
<organism evidence="11 12">
    <name type="scientific">Euplotes crassus</name>
    <dbReference type="NCBI Taxonomy" id="5936"/>
    <lineage>
        <taxon>Eukaryota</taxon>
        <taxon>Sar</taxon>
        <taxon>Alveolata</taxon>
        <taxon>Ciliophora</taxon>
        <taxon>Intramacronucleata</taxon>
        <taxon>Spirotrichea</taxon>
        <taxon>Hypotrichia</taxon>
        <taxon>Euplotida</taxon>
        <taxon>Euplotidae</taxon>
        <taxon>Moneuplotes</taxon>
    </lineage>
</organism>
<dbReference type="InterPro" id="IPR002761">
    <property type="entry name" value="Diphthami_syn_dom"/>
</dbReference>
<dbReference type="Gene3D" id="3.40.50.620">
    <property type="entry name" value="HUPs"/>
    <property type="match status" value="1"/>
</dbReference>
<evidence type="ECO:0000256" key="5">
    <source>
        <dbReference type="ARBA" id="ARBA00022741"/>
    </source>
</evidence>
<evidence type="ECO:0000256" key="1">
    <source>
        <dbReference type="ARBA" id="ARBA00005156"/>
    </source>
</evidence>
<evidence type="ECO:0000256" key="4">
    <source>
        <dbReference type="ARBA" id="ARBA00022598"/>
    </source>
</evidence>
<evidence type="ECO:0000259" key="10">
    <source>
        <dbReference type="Pfam" id="PF01902"/>
    </source>
</evidence>
<evidence type="ECO:0000313" key="12">
    <source>
        <dbReference type="Proteomes" id="UP001295684"/>
    </source>
</evidence>
<dbReference type="InterPro" id="IPR006175">
    <property type="entry name" value="YjgF/YER057c/UK114"/>
</dbReference>
<accession>A0AAD1X2U0</accession>
<comment type="pathway">
    <text evidence="1">Protein modification; peptidyl-diphthamide biosynthesis.</text>
</comment>
<reference evidence="11" key="1">
    <citation type="submission" date="2023-07" db="EMBL/GenBank/DDBJ databases">
        <authorList>
            <consortium name="AG Swart"/>
            <person name="Singh M."/>
            <person name="Singh A."/>
            <person name="Seah K."/>
            <person name="Emmerich C."/>
        </authorList>
    </citation>
    <scope>NUCLEOTIDE SEQUENCE</scope>
    <source>
        <strain evidence="11">DP1</strain>
    </source>
</reference>
<comment type="catalytic activity">
    <reaction evidence="9">
        <text>diphthine-[translation elongation factor 2] + NH4(+) + ATP = diphthamide-[translation elongation factor 2] + AMP + diphosphate + H(+)</text>
        <dbReference type="Rhea" id="RHEA:19753"/>
        <dbReference type="Rhea" id="RHEA-COMP:10172"/>
        <dbReference type="Rhea" id="RHEA-COMP:10174"/>
        <dbReference type="ChEBI" id="CHEBI:15378"/>
        <dbReference type="ChEBI" id="CHEBI:16692"/>
        <dbReference type="ChEBI" id="CHEBI:28938"/>
        <dbReference type="ChEBI" id="CHEBI:30616"/>
        <dbReference type="ChEBI" id="CHEBI:33019"/>
        <dbReference type="ChEBI" id="CHEBI:82696"/>
        <dbReference type="ChEBI" id="CHEBI:456215"/>
        <dbReference type="EC" id="6.3.1.14"/>
    </reaction>
</comment>
<proteinExistence type="predicted"/>
<dbReference type="Proteomes" id="UP001295684">
    <property type="component" value="Unassembled WGS sequence"/>
</dbReference>
<dbReference type="GO" id="GO:0017183">
    <property type="term" value="P:protein histidyl modification to diphthamide"/>
    <property type="evidence" value="ECO:0007669"/>
    <property type="project" value="TreeGrafter"/>
</dbReference>
<feature type="domain" description="Diphthamide synthase" evidence="10">
    <location>
        <begin position="1"/>
        <end position="235"/>
    </location>
</feature>
<evidence type="ECO:0000256" key="8">
    <source>
        <dbReference type="ARBA" id="ARBA00031552"/>
    </source>
</evidence>
<evidence type="ECO:0000256" key="2">
    <source>
        <dbReference type="ARBA" id="ARBA00012089"/>
    </source>
</evidence>
<gene>
    <name evidence="11" type="ORF">ECRASSUSDP1_LOCUS2282</name>
</gene>
<name>A0AAD1X2U0_EUPCR</name>
<evidence type="ECO:0000256" key="7">
    <source>
        <dbReference type="ARBA" id="ARBA00029814"/>
    </source>
</evidence>
<keyword evidence="4" id="KW-0436">Ligase</keyword>
<dbReference type="Gene3D" id="3.30.1330.40">
    <property type="entry name" value="RutC-like"/>
    <property type="match status" value="2"/>
</dbReference>
<protein>
    <recommendedName>
        <fullName evidence="3">Diphthine--ammonia ligase</fullName>
        <ecNumber evidence="2">6.3.1.14</ecNumber>
    </recommendedName>
    <alternativeName>
        <fullName evidence="7">Diphthamide synthase</fullName>
    </alternativeName>
    <alternativeName>
        <fullName evidence="8">Diphthamide synthetase</fullName>
    </alternativeName>
</protein>
<keyword evidence="6" id="KW-0067">ATP-binding</keyword>
<dbReference type="FunFam" id="3.40.50.620:FF:000145">
    <property type="entry name" value="ATP-binding domain containing protein"/>
    <property type="match status" value="1"/>
</dbReference>
<dbReference type="Pfam" id="PF01042">
    <property type="entry name" value="Ribonuc_L-PSP"/>
    <property type="match status" value="2"/>
</dbReference>
<sequence>MKFLALLSGGKDSIYAALESLKYGHELVCIDLEEEEKIAEECKEQSTDLDSYMFQTVGVEIVPLIAECMQKPLIRKPITGGSVNQELFYDKAKEGDEDEVEDLYELIKEAKETYQIDAVASGAILSDYQRLRVENICDRLGLVSLSYLWQRDQAELLDDMIDNELDARFVKIACIGLKPSFLMKSIQEMRDELHQLKDMYQINVCGEGGEYESIVLDCPLFIDHKIVVNEFKILNISEDEYAPVAHVIIKQFALAEKEEKGGNIELYDIEKGQECHCAWPQMPKEEIISIATEEVDCDPIKILSSEINNSFSTSLLSLDSFDVEICPEQIEDEINLLMEKSEELLNENGLGFKNVTKVVMYIKKMYHFPHINKVYKKYFQFKPPTRVCVAKYIDPAFNIVIGFQGVCDPSNIKTLHVQSVSRWAPANIGPYSQACETELLTHYAGQIGLKPAIMAFTDSSSIKQLQQCFVNYEKVLTRMQNTFEDVIQCIVYLKYDGAHKDKIKEKVNEKFPNCPIVYMCAKELPRNAEVELSLVTMNKDHERNFSVEDQTTEIQGISTNIHHQHLEVKDKCEIDVYSFDLPSPDFCSILSSLIPSPCTSASGLTTLTVYYQKDLCDSPRDFKCMVHALLEERGDRALVNCVPVECLCGNDVVVFKRNLL</sequence>
<evidence type="ECO:0000256" key="6">
    <source>
        <dbReference type="ARBA" id="ARBA00022840"/>
    </source>
</evidence>
<evidence type="ECO:0000256" key="9">
    <source>
        <dbReference type="ARBA" id="ARBA00048108"/>
    </source>
</evidence>
<dbReference type="GO" id="GO:0017178">
    <property type="term" value="F:diphthine-ammonia ligase activity"/>
    <property type="evidence" value="ECO:0007669"/>
    <property type="project" value="UniProtKB-EC"/>
</dbReference>
<comment type="caution">
    <text evidence="11">The sequence shown here is derived from an EMBL/GenBank/DDBJ whole genome shotgun (WGS) entry which is preliminary data.</text>
</comment>
<keyword evidence="12" id="KW-1185">Reference proteome</keyword>
<dbReference type="InterPro" id="IPR014729">
    <property type="entry name" value="Rossmann-like_a/b/a_fold"/>
</dbReference>
<dbReference type="NCBIfam" id="TIGR00290">
    <property type="entry name" value="MJ0570_dom"/>
    <property type="match status" value="1"/>
</dbReference>
<dbReference type="Pfam" id="PF01902">
    <property type="entry name" value="Diphthami_syn_2"/>
    <property type="match status" value="1"/>
</dbReference>
<dbReference type="SUPFAM" id="SSF55298">
    <property type="entry name" value="YjgF-like"/>
    <property type="match status" value="2"/>
</dbReference>
<dbReference type="CDD" id="cd01994">
    <property type="entry name" value="AANH_PF0828-like"/>
    <property type="match status" value="1"/>
</dbReference>